<dbReference type="RefSeq" id="WP_308985843.1">
    <property type="nucleotide sequence ID" value="NZ_JARXIC010000023.1"/>
</dbReference>
<dbReference type="PANTHER" id="PTHR42796">
    <property type="entry name" value="FUMARYLACETOACETATE HYDROLASE DOMAIN-CONTAINING PROTEIN 2A-RELATED"/>
    <property type="match status" value="1"/>
</dbReference>
<dbReference type="SUPFAM" id="SSF56529">
    <property type="entry name" value="FAH"/>
    <property type="match status" value="1"/>
</dbReference>
<protein>
    <submittedName>
        <fullName evidence="4">Fumarylacetoacetate hydrolase family protein</fullName>
    </submittedName>
</protein>
<dbReference type="Gene3D" id="3.90.850.10">
    <property type="entry name" value="Fumarylacetoacetase-like, C-terminal domain"/>
    <property type="match status" value="1"/>
</dbReference>
<accession>A0ABU1AKP9</accession>
<evidence type="ECO:0000313" key="4">
    <source>
        <dbReference type="EMBL" id="MDQ8195387.1"/>
    </source>
</evidence>
<dbReference type="InterPro" id="IPR036663">
    <property type="entry name" value="Fumarylacetoacetase_C_sf"/>
</dbReference>
<dbReference type="Proteomes" id="UP001243717">
    <property type="component" value="Unassembled WGS sequence"/>
</dbReference>
<evidence type="ECO:0000256" key="1">
    <source>
        <dbReference type="ARBA" id="ARBA00010211"/>
    </source>
</evidence>
<feature type="domain" description="Fumarylacetoacetase-like C-terminal" evidence="3">
    <location>
        <begin position="55"/>
        <end position="263"/>
    </location>
</feature>
<dbReference type="InterPro" id="IPR011234">
    <property type="entry name" value="Fumarylacetoacetase-like_C"/>
</dbReference>
<keyword evidence="2" id="KW-0479">Metal-binding</keyword>
<keyword evidence="5" id="KW-1185">Reference proteome</keyword>
<dbReference type="InterPro" id="IPR051121">
    <property type="entry name" value="FAH"/>
</dbReference>
<dbReference type="Pfam" id="PF01557">
    <property type="entry name" value="FAA_hydrolase"/>
    <property type="match status" value="1"/>
</dbReference>
<name>A0ABU1AKP9_9BACT</name>
<reference evidence="4 5" key="1">
    <citation type="submission" date="2023-04" db="EMBL/GenBank/DDBJ databases">
        <title>A novel bacteria isolated from coastal sediment.</title>
        <authorList>
            <person name="Liu X.-J."/>
            <person name="Du Z.-J."/>
        </authorList>
    </citation>
    <scope>NUCLEOTIDE SEQUENCE [LARGE SCALE GENOMIC DNA]</scope>
    <source>
        <strain evidence="4 5">SDUM461004</strain>
    </source>
</reference>
<evidence type="ECO:0000313" key="5">
    <source>
        <dbReference type="Proteomes" id="UP001243717"/>
    </source>
</evidence>
<organism evidence="4 5">
    <name type="scientific">Thalassobacterium sedimentorum</name>
    <dbReference type="NCBI Taxonomy" id="3041258"/>
    <lineage>
        <taxon>Bacteria</taxon>
        <taxon>Pseudomonadati</taxon>
        <taxon>Verrucomicrobiota</taxon>
        <taxon>Opitutia</taxon>
        <taxon>Puniceicoccales</taxon>
        <taxon>Coraliomargaritaceae</taxon>
        <taxon>Thalassobacterium</taxon>
    </lineage>
</organism>
<evidence type="ECO:0000259" key="3">
    <source>
        <dbReference type="Pfam" id="PF01557"/>
    </source>
</evidence>
<dbReference type="PANTHER" id="PTHR42796:SF4">
    <property type="entry name" value="FUMARYLACETOACETATE HYDROLASE DOMAIN-CONTAINING PROTEIN 2A"/>
    <property type="match status" value="1"/>
</dbReference>
<comment type="similarity">
    <text evidence="1">Belongs to the FAH family.</text>
</comment>
<proteinExistence type="inferred from homology"/>
<dbReference type="GO" id="GO:0016787">
    <property type="term" value="F:hydrolase activity"/>
    <property type="evidence" value="ECO:0007669"/>
    <property type="project" value="UniProtKB-KW"/>
</dbReference>
<dbReference type="EMBL" id="JARXIC010000023">
    <property type="protein sequence ID" value="MDQ8195387.1"/>
    <property type="molecule type" value="Genomic_DNA"/>
</dbReference>
<sequence>MNIVRVQTRDGLICYGCEVGDEVFRLQGDLYGSFSEGAELLQPVRRLAPVVPSAIYAIGLNYREHAVEMKAKLPEYPVVFMKSTSSVLDPDCPIILPRHLHSDKVDYECELAVVIGRTCKNVAAENALDYVLGYTCANDVSARDWQKDYGGGQWVKGKSFDTFCPLGPVLVTADRIPNPQILPIRTILNGAIRQESYTGDMIFSVAELIAFLSGSTTLLPGTVILTGTPPGVGVAADPQCFLKPGDDVAIEISGIGTLRNPVVAEVS</sequence>
<gene>
    <name evidence="4" type="ORF">QEH59_13200</name>
</gene>
<comment type="caution">
    <text evidence="4">The sequence shown here is derived from an EMBL/GenBank/DDBJ whole genome shotgun (WGS) entry which is preliminary data.</text>
</comment>
<evidence type="ECO:0000256" key="2">
    <source>
        <dbReference type="ARBA" id="ARBA00022723"/>
    </source>
</evidence>
<keyword evidence="4" id="KW-0378">Hydrolase</keyword>